<proteinExistence type="predicted"/>
<dbReference type="AlphaFoldDB" id="A0ABD2ZPI9"/>
<name>A0ABD2ZPI9_9GENT</name>
<feature type="compositionally biased region" description="Low complexity" evidence="1">
    <location>
        <begin position="68"/>
        <end position="83"/>
    </location>
</feature>
<feature type="compositionally biased region" description="Polar residues" evidence="1">
    <location>
        <begin position="33"/>
        <end position="56"/>
    </location>
</feature>
<dbReference type="EMBL" id="JBJUIK010000008">
    <property type="protein sequence ID" value="KAL3521274.1"/>
    <property type="molecule type" value="Genomic_DNA"/>
</dbReference>
<dbReference type="Proteomes" id="UP001630127">
    <property type="component" value="Unassembled WGS sequence"/>
</dbReference>
<keyword evidence="3" id="KW-1185">Reference proteome</keyword>
<feature type="region of interest" description="Disordered" evidence="1">
    <location>
        <begin position="19"/>
        <end position="88"/>
    </location>
</feature>
<reference evidence="2 3" key="1">
    <citation type="submission" date="2024-11" db="EMBL/GenBank/DDBJ databases">
        <title>A near-complete genome assembly of Cinchona calisaya.</title>
        <authorList>
            <person name="Lian D.C."/>
            <person name="Zhao X.W."/>
            <person name="Wei L."/>
        </authorList>
    </citation>
    <scope>NUCLEOTIDE SEQUENCE [LARGE SCALE GENOMIC DNA]</scope>
    <source>
        <tissue evidence="2">Nenye</tissue>
    </source>
</reference>
<comment type="caution">
    <text evidence="2">The sequence shown here is derived from an EMBL/GenBank/DDBJ whole genome shotgun (WGS) entry which is preliminary data.</text>
</comment>
<sequence>MGKSLLPSPARLQEFSRALITSNRLHHHRRPTTARQIPKSSGPATSSPQPAINLSGSYRIDNKEMEKNTSNSNSNSHSSSSTSAVEQGRRIPLAEVVADCMKRWFQDALKEAKAGDTAMQVLVGQMYYNGYGISKNAQKGRAWMNRASRTRSSVWKVSDKHPGYNASDSDSEDAKDEGK</sequence>
<dbReference type="SUPFAM" id="SSF81901">
    <property type="entry name" value="HCP-like"/>
    <property type="match status" value="1"/>
</dbReference>
<evidence type="ECO:0000313" key="2">
    <source>
        <dbReference type="EMBL" id="KAL3521274.1"/>
    </source>
</evidence>
<evidence type="ECO:0000313" key="3">
    <source>
        <dbReference type="Proteomes" id="UP001630127"/>
    </source>
</evidence>
<protein>
    <recommendedName>
        <fullName evidence="4">Sel1-like protein</fullName>
    </recommendedName>
</protein>
<evidence type="ECO:0000256" key="1">
    <source>
        <dbReference type="SAM" id="MobiDB-lite"/>
    </source>
</evidence>
<dbReference type="InterPro" id="IPR011990">
    <property type="entry name" value="TPR-like_helical_dom_sf"/>
</dbReference>
<dbReference type="PANTHER" id="PTHR36792">
    <property type="entry name" value="EXPRESSED PROTEIN"/>
    <property type="match status" value="1"/>
</dbReference>
<accession>A0ABD2ZPI9</accession>
<gene>
    <name evidence="2" type="ORF">ACH5RR_019423</name>
</gene>
<dbReference type="Gene3D" id="1.25.40.10">
    <property type="entry name" value="Tetratricopeptide repeat domain"/>
    <property type="match status" value="1"/>
</dbReference>
<organism evidence="2 3">
    <name type="scientific">Cinchona calisaya</name>
    <dbReference type="NCBI Taxonomy" id="153742"/>
    <lineage>
        <taxon>Eukaryota</taxon>
        <taxon>Viridiplantae</taxon>
        <taxon>Streptophyta</taxon>
        <taxon>Embryophyta</taxon>
        <taxon>Tracheophyta</taxon>
        <taxon>Spermatophyta</taxon>
        <taxon>Magnoliopsida</taxon>
        <taxon>eudicotyledons</taxon>
        <taxon>Gunneridae</taxon>
        <taxon>Pentapetalae</taxon>
        <taxon>asterids</taxon>
        <taxon>lamiids</taxon>
        <taxon>Gentianales</taxon>
        <taxon>Rubiaceae</taxon>
        <taxon>Cinchonoideae</taxon>
        <taxon>Cinchoneae</taxon>
        <taxon>Cinchona</taxon>
    </lineage>
</organism>
<dbReference type="PANTHER" id="PTHR36792:SF15">
    <property type="entry name" value="SEL1 REPEAT-CONTAINING PROTEIN"/>
    <property type="match status" value="1"/>
</dbReference>
<feature type="compositionally biased region" description="Acidic residues" evidence="1">
    <location>
        <begin position="169"/>
        <end position="179"/>
    </location>
</feature>
<feature type="region of interest" description="Disordered" evidence="1">
    <location>
        <begin position="146"/>
        <end position="179"/>
    </location>
</feature>
<evidence type="ECO:0008006" key="4">
    <source>
        <dbReference type="Google" id="ProtNLM"/>
    </source>
</evidence>